<feature type="transmembrane region" description="Helical" evidence="1">
    <location>
        <begin position="75"/>
        <end position="96"/>
    </location>
</feature>
<feature type="transmembrane region" description="Helical" evidence="1">
    <location>
        <begin position="168"/>
        <end position="187"/>
    </location>
</feature>
<gene>
    <name evidence="3" type="ORF">UFOPK3775_00023</name>
</gene>
<feature type="domain" description="Acyltransferase 3" evidence="2">
    <location>
        <begin position="9"/>
        <end position="326"/>
    </location>
</feature>
<protein>
    <submittedName>
        <fullName evidence="3">Unannotated protein</fullName>
    </submittedName>
</protein>
<dbReference type="PANTHER" id="PTHR23028:SF53">
    <property type="entry name" value="ACYL_TRANSF_3 DOMAIN-CONTAINING PROTEIN"/>
    <property type="match status" value="1"/>
</dbReference>
<dbReference type="EMBL" id="CAESAK010000002">
    <property type="protein sequence ID" value="CAB4329436.1"/>
    <property type="molecule type" value="Genomic_DNA"/>
</dbReference>
<evidence type="ECO:0000313" key="3">
    <source>
        <dbReference type="EMBL" id="CAB4329436.1"/>
    </source>
</evidence>
<organism evidence="3">
    <name type="scientific">freshwater metagenome</name>
    <dbReference type="NCBI Taxonomy" id="449393"/>
    <lineage>
        <taxon>unclassified sequences</taxon>
        <taxon>metagenomes</taxon>
        <taxon>ecological metagenomes</taxon>
    </lineage>
</organism>
<keyword evidence="1" id="KW-0472">Membrane</keyword>
<feature type="transmembrane region" description="Helical" evidence="1">
    <location>
        <begin position="345"/>
        <end position="363"/>
    </location>
</feature>
<dbReference type="GO" id="GO:0016020">
    <property type="term" value="C:membrane"/>
    <property type="evidence" value="ECO:0007669"/>
    <property type="project" value="TreeGrafter"/>
</dbReference>
<dbReference type="AlphaFoldDB" id="A0A6J5YI64"/>
<evidence type="ECO:0000259" key="2">
    <source>
        <dbReference type="Pfam" id="PF01757"/>
    </source>
</evidence>
<feature type="transmembrane region" description="Helical" evidence="1">
    <location>
        <begin position="285"/>
        <end position="305"/>
    </location>
</feature>
<feature type="transmembrane region" description="Helical" evidence="1">
    <location>
        <begin position="12"/>
        <end position="29"/>
    </location>
</feature>
<dbReference type="Pfam" id="PF01757">
    <property type="entry name" value="Acyl_transf_3"/>
    <property type="match status" value="1"/>
</dbReference>
<dbReference type="InterPro" id="IPR050879">
    <property type="entry name" value="Acyltransferase_3"/>
</dbReference>
<accession>A0A6J5YI64</accession>
<dbReference type="GO" id="GO:0016747">
    <property type="term" value="F:acyltransferase activity, transferring groups other than amino-acyl groups"/>
    <property type="evidence" value="ECO:0007669"/>
    <property type="project" value="InterPro"/>
</dbReference>
<dbReference type="GO" id="GO:0000271">
    <property type="term" value="P:polysaccharide biosynthetic process"/>
    <property type="evidence" value="ECO:0007669"/>
    <property type="project" value="TreeGrafter"/>
</dbReference>
<keyword evidence="1" id="KW-0812">Transmembrane</keyword>
<feature type="transmembrane region" description="Helical" evidence="1">
    <location>
        <begin position="140"/>
        <end position="162"/>
    </location>
</feature>
<dbReference type="PANTHER" id="PTHR23028">
    <property type="entry name" value="ACETYLTRANSFERASE"/>
    <property type="match status" value="1"/>
</dbReference>
<feature type="transmembrane region" description="Helical" evidence="1">
    <location>
        <begin position="35"/>
        <end position="55"/>
    </location>
</feature>
<reference evidence="3" key="1">
    <citation type="submission" date="2020-05" db="EMBL/GenBank/DDBJ databases">
        <authorList>
            <person name="Chiriac C."/>
            <person name="Salcher M."/>
            <person name="Ghai R."/>
            <person name="Kavagutti S V."/>
        </authorList>
    </citation>
    <scope>NUCLEOTIDE SEQUENCE</scope>
</reference>
<feature type="transmembrane region" description="Helical" evidence="1">
    <location>
        <begin position="249"/>
        <end position="265"/>
    </location>
</feature>
<dbReference type="InterPro" id="IPR002656">
    <property type="entry name" value="Acyl_transf_3_dom"/>
</dbReference>
<feature type="transmembrane region" description="Helical" evidence="1">
    <location>
        <begin position="312"/>
        <end position="330"/>
    </location>
</feature>
<keyword evidence="1" id="KW-1133">Transmembrane helix</keyword>
<proteinExistence type="predicted"/>
<sequence>MQNLAQRRADIQGLRALAVSLVVAGHIAPETISGGFIGVDIFFVISGYVITLQMLRSQTENKRKILLNFYARRILRIIPSALLVILATIVAADYYLGPVVGNDARLDAGWASVFLSNFHFHNLSLDYFAAGIERSPLQHFWSLSIEEQFYLLWPILFLFLALKSGSQLARRIFLSFLILTSLSFALVQSEISKAPIFFLTHVRLWELAVGALIALLPVIKIGFKYLQVVAVLYLFVSAFFVNESMQWPRSAAVPVIFVTALYLYCADSGRANPLGLKPFSYLGDLSYLVYLWHWPILIIVAAISADFGAIEIAKVLSLTVVLSVLTHHLFENPIRFASGLRTRPALTVLLGVLTISISSLVLFSSHQI</sequence>
<evidence type="ECO:0000256" key="1">
    <source>
        <dbReference type="SAM" id="Phobius"/>
    </source>
</evidence>
<feature type="transmembrane region" description="Helical" evidence="1">
    <location>
        <begin position="225"/>
        <end position="242"/>
    </location>
</feature>
<name>A0A6J5YI64_9ZZZZ</name>